<keyword evidence="2" id="KW-0472">Membrane</keyword>
<organism evidence="3 4">
    <name type="scientific">Croceitalea dokdonensis DOKDO 023</name>
    <dbReference type="NCBI Taxonomy" id="1300341"/>
    <lineage>
        <taxon>Bacteria</taxon>
        <taxon>Pseudomonadati</taxon>
        <taxon>Bacteroidota</taxon>
        <taxon>Flavobacteriia</taxon>
        <taxon>Flavobacteriales</taxon>
        <taxon>Flavobacteriaceae</taxon>
        <taxon>Croceitalea</taxon>
    </lineage>
</organism>
<sequence length="248" mass="29042">MIKFFRKIRQNLLSEGKTGKYFKYAIGEIILVVIGILIALQVNDWNQNQKNRELSKLYVENFIKSVESDIVFLSDRIKINEKQIQNIASIINTLSTQKNLSESELTSFFEQNYSLGFESYFIPELSTFRQFESNNAGVLIENKKLADKLYEYYLLNERNEKNGEISTQLYQHNYVTKNLIKHLTTGDFLETKIGSSLNRPKLDLETLRQDYDYIGTLLMKNQMTESQNERYQGIKEKAENLLQLLESE</sequence>
<evidence type="ECO:0000313" key="4">
    <source>
        <dbReference type="Proteomes" id="UP000050280"/>
    </source>
</evidence>
<proteinExistence type="predicted"/>
<dbReference type="RefSeq" id="WP_054560174.1">
    <property type="nucleotide sequence ID" value="NZ_LDJX01000007.1"/>
</dbReference>
<feature type="transmembrane region" description="Helical" evidence="2">
    <location>
        <begin position="21"/>
        <end position="42"/>
    </location>
</feature>
<accession>A0A0P7ARZ4</accession>
<dbReference type="OrthoDB" id="1414794at2"/>
<dbReference type="EMBL" id="LDJX01000007">
    <property type="protein sequence ID" value="KPM30690.1"/>
    <property type="molecule type" value="Genomic_DNA"/>
</dbReference>
<dbReference type="PATRIC" id="fig|1300341.3.peg.3333"/>
<evidence type="ECO:0000256" key="1">
    <source>
        <dbReference type="SAM" id="Coils"/>
    </source>
</evidence>
<feature type="coiled-coil region" evidence="1">
    <location>
        <begin position="221"/>
        <end position="248"/>
    </location>
</feature>
<gene>
    <name evidence="3" type="ORF">I595_3186</name>
</gene>
<comment type="caution">
    <text evidence="3">The sequence shown here is derived from an EMBL/GenBank/DDBJ whole genome shotgun (WGS) entry which is preliminary data.</text>
</comment>
<dbReference type="AlphaFoldDB" id="A0A0P7ARZ4"/>
<dbReference type="Proteomes" id="UP000050280">
    <property type="component" value="Unassembled WGS sequence"/>
</dbReference>
<dbReference type="InterPro" id="IPR045749">
    <property type="entry name" value="DUF6090"/>
</dbReference>
<evidence type="ECO:0000313" key="3">
    <source>
        <dbReference type="EMBL" id="KPM30690.1"/>
    </source>
</evidence>
<dbReference type="Pfam" id="PF19578">
    <property type="entry name" value="DUF6090"/>
    <property type="match status" value="1"/>
</dbReference>
<evidence type="ECO:0000256" key="2">
    <source>
        <dbReference type="SAM" id="Phobius"/>
    </source>
</evidence>
<keyword evidence="2" id="KW-1133">Transmembrane helix</keyword>
<protein>
    <submittedName>
        <fullName evidence="3">Uncharacterized protein</fullName>
    </submittedName>
</protein>
<dbReference type="STRING" id="1300341.I595_3186"/>
<keyword evidence="4" id="KW-1185">Reference proteome</keyword>
<keyword evidence="1" id="KW-0175">Coiled coil</keyword>
<name>A0A0P7ARZ4_9FLAO</name>
<reference evidence="3 4" key="1">
    <citation type="submission" date="2015-09" db="EMBL/GenBank/DDBJ databases">
        <title>Genome sequence of the marine flavobacterium Croceitalea dokdonensis DOKDO 023 that contains proton- and sodium-pumping rhodopsins.</title>
        <authorList>
            <person name="Kwon S.-K."/>
            <person name="Lee H.K."/>
            <person name="Kwak M.-J."/>
            <person name="Kim J.F."/>
        </authorList>
    </citation>
    <scope>NUCLEOTIDE SEQUENCE [LARGE SCALE GENOMIC DNA]</scope>
    <source>
        <strain evidence="3 4">DOKDO 023</strain>
    </source>
</reference>
<keyword evidence="2" id="KW-0812">Transmembrane</keyword>